<dbReference type="GeneID" id="93733576"/>
<name>B5GZI8_STRCL</name>
<dbReference type="InterPro" id="IPR000182">
    <property type="entry name" value="GNAT_dom"/>
</dbReference>
<keyword evidence="1" id="KW-0614">Plasmid</keyword>
<dbReference type="GO" id="GO:0016747">
    <property type="term" value="F:acyltransferase activity, transferring groups other than amino-acyl groups"/>
    <property type="evidence" value="ECO:0007669"/>
    <property type="project" value="InterPro"/>
</dbReference>
<dbReference type="PROSITE" id="PS51186">
    <property type="entry name" value="GNAT"/>
    <property type="match status" value="1"/>
</dbReference>
<dbReference type="RefSeq" id="WP_003957362.1">
    <property type="nucleotide sequence ID" value="NZ_CM000914.1"/>
</dbReference>
<protein>
    <submittedName>
        <fullName evidence="1">Acetyltransferase</fullName>
    </submittedName>
</protein>
<dbReference type="eggNOG" id="COG0456">
    <property type="taxonomic scope" value="Bacteria"/>
</dbReference>
<proteinExistence type="predicted"/>
<keyword evidence="2" id="KW-1185">Reference proteome</keyword>
<evidence type="ECO:0000313" key="1">
    <source>
        <dbReference type="EMBL" id="EFG03910.2"/>
    </source>
</evidence>
<evidence type="ECO:0000313" key="2">
    <source>
        <dbReference type="Proteomes" id="UP000002357"/>
    </source>
</evidence>
<sequence>MTTSPRYDRYEGQDAAAQLDTFLAVYEEVYAEPPYSEGPSDVRQFIDHYDHHTRRPGMRLILARTDNGIAGFAYGFLLPADTRWWANVQEPLPCDLTREDGRRTWVIIELAVRKEARRRGIATALHTALLEGLPVERVTLTVRPEPEAAPARSAYEAWGYRTVGLSHPWDEAPYYNAMILDLGSTS</sequence>
<dbReference type="AlphaFoldDB" id="B5GZI8"/>
<gene>
    <name evidence="1" type="ORF">SCLAV_p0420</name>
</gene>
<reference evidence="1 2" key="1">
    <citation type="journal article" date="2010" name="Genome Biol. Evol.">
        <title>The sequence of a 1.8-mb bacterial linear plasmid reveals a rich evolutionary reservoir of secondary metabolic pathways.</title>
        <authorList>
            <person name="Medema M.H."/>
            <person name="Trefzer A."/>
            <person name="Kovalchuk A."/>
            <person name="van den Berg M."/>
            <person name="Mueller U."/>
            <person name="Heijne W."/>
            <person name="Wu L."/>
            <person name="Alam M.T."/>
            <person name="Ronning C.M."/>
            <person name="Nierman W.C."/>
            <person name="Bovenberg R.A.L."/>
            <person name="Breitling R."/>
            <person name="Takano E."/>
        </authorList>
    </citation>
    <scope>NUCLEOTIDE SEQUENCE [LARGE SCALE GENOMIC DNA]</scope>
    <source>
        <strain evidence="2">ATCC 27064 / DSM 738 / JCM 4710 / NBRC 13307 / NCIMB 12785 / NRRL 3585 / VKM Ac-602</strain>
        <plasmid evidence="1">pSCL4</plasmid>
    </source>
</reference>
<accession>B5GZI8</accession>
<keyword evidence="1" id="KW-0808">Transferase</keyword>
<dbReference type="InterPro" id="IPR016181">
    <property type="entry name" value="Acyl_CoA_acyltransferase"/>
</dbReference>
<dbReference type="CDD" id="cd04301">
    <property type="entry name" value="NAT_SF"/>
    <property type="match status" value="1"/>
</dbReference>
<dbReference type="Gene3D" id="3.40.630.30">
    <property type="match status" value="1"/>
</dbReference>
<organism evidence="1 2">
    <name type="scientific">Streptomyces clavuligerus</name>
    <dbReference type="NCBI Taxonomy" id="1901"/>
    <lineage>
        <taxon>Bacteria</taxon>
        <taxon>Bacillati</taxon>
        <taxon>Actinomycetota</taxon>
        <taxon>Actinomycetes</taxon>
        <taxon>Kitasatosporales</taxon>
        <taxon>Streptomycetaceae</taxon>
        <taxon>Streptomyces</taxon>
    </lineage>
</organism>
<dbReference type="Pfam" id="PF00583">
    <property type="entry name" value="Acetyltransf_1"/>
    <property type="match status" value="1"/>
</dbReference>
<dbReference type="OrthoDB" id="4536199at2"/>
<geneLocation type="plasmid" evidence="1 2">
    <name>pSCL4</name>
</geneLocation>
<dbReference type="SUPFAM" id="SSF55729">
    <property type="entry name" value="Acyl-CoA N-acyltransferases (Nat)"/>
    <property type="match status" value="1"/>
</dbReference>
<dbReference type="EMBL" id="CM000914">
    <property type="protein sequence ID" value="EFG03910.2"/>
    <property type="molecule type" value="Genomic_DNA"/>
</dbReference>
<dbReference type="Proteomes" id="UP000002357">
    <property type="component" value="Plasmid pSCL4"/>
</dbReference>